<comment type="catalytic activity">
    <reaction evidence="4">
        <text>[thioredoxin]-disulfide + sulfite + AMP + 2 H(+) = adenosine 5'-phosphosulfate + [thioredoxin]-dithiol</text>
        <dbReference type="Rhea" id="RHEA:21976"/>
        <dbReference type="Rhea" id="RHEA-COMP:10698"/>
        <dbReference type="Rhea" id="RHEA-COMP:10700"/>
        <dbReference type="ChEBI" id="CHEBI:15378"/>
        <dbReference type="ChEBI" id="CHEBI:17359"/>
        <dbReference type="ChEBI" id="CHEBI:29950"/>
        <dbReference type="ChEBI" id="CHEBI:50058"/>
        <dbReference type="ChEBI" id="CHEBI:58243"/>
        <dbReference type="ChEBI" id="CHEBI:456215"/>
        <dbReference type="EC" id="1.8.4.10"/>
    </reaction>
</comment>
<evidence type="ECO:0000313" key="6">
    <source>
        <dbReference type="EMBL" id="RXH57212.1"/>
    </source>
</evidence>
<sequence length="238" mass="26941">MSLVESVAEWLAPIDFEALTAEQVVEQILNDADGAPVCFTSSFQTEDMVVLDLLRKQVPNVPVIFLETGYHFPELIAYRDRMAREWNLNLINAMPLLSLEEHEGQYGKLHIVQPTSCCNMRKVEPLMRSLEPFDWWFTGLRREQSPTRANLKKVEDHTTPTGKKMKKVSILADWKWADVLAYAEANNIPRLELYDRGYTSIGCEPCTAIPAAGADPRSGRWGGNKLECGIHTFSQKEG</sequence>
<comment type="subcellular location">
    <subcellularLocation>
        <location evidence="4">Cytoplasm</location>
    </subcellularLocation>
</comment>
<feature type="binding site" evidence="4">
    <location>
        <position position="203"/>
    </location>
    <ligand>
        <name>[4Fe-4S] cluster</name>
        <dbReference type="ChEBI" id="CHEBI:49883"/>
    </ligand>
</feature>
<name>A0A4Q0T2W2_9BACT</name>
<dbReference type="GO" id="GO:0070814">
    <property type="term" value="P:hydrogen sulfide biosynthetic process"/>
    <property type="evidence" value="ECO:0007669"/>
    <property type="project" value="UniProtKB-UniRule"/>
</dbReference>
<gene>
    <name evidence="4" type="primary">cysH</name>
    <name evidence="6" type="ORF">GRAN_0522</name>
</gene>
<keyword evidence="7" id="KW-1185">Reference proteome</keyword>
<keyword evidence="2 4" id="KW-0560">Oxidoreductase</keyword>
<keyword evidence="4" id="KW-0963">Cytoplasm</keyword>
<dbReference type="OrthoDB" id="9774475at2"/>
<feature type="binding site" evidence="4">
    <location>
        <position position="206"/>
    </location>
    <ligand>
        <name>[4Fe-4S] cluster</name>
        <dbReference type="ChEBI" id="CHEBI:49883"/>
    </ligand>
</feature>
<evidence type="ECO:0000256" key="2">
    <source>
        <dbReference type="ARBA" id="ARBA00023002"/>
    </source>
</evidence>
<dbReference type="Proteomes" id="UP000289437">
    <property type="component" value="Unassembled WGS sequence"/>
</dbReference>
<dbReference type="AlphaFoldDB" id="A0A4Q0T2W2"/>
<dbReference type="SUPFAM" id="SSF52402">
    <property type="entry name" value="Adenine nucleotide alpha hydrolases-like"/>
    <property type="match status" value="1"/>
</dbReference>
<comment type="similarity">
    <text evidence="1 4">Belongs to the PAPS reductase family. CysH subfamily.</text>
</comment>
<protein>
    <recommendedName>
        <fullName evidence="4">Adenosine 5'-phosphosulfate reductase</fullName>
        <shortName evidence="4">APS reductase</shortName>
        <ecNumber evidence="4">1.8.4.10</ecNumber>
    </recommendedName>
    <alternativeName>
        <fullName evidence="4">5'-adenylylsulfate reductase</fullName>
    </alternativeName>
    <alternativeName>
        <fullName evidence="4">Thioredoxin-dependent 5'-adenylylsulfate reductase</fullName>
    </alternativeName>
</protein>
<dbReference type="GO" id="GO:0043866">
    <property type="term" value="F:adenylyl-sulfate reductase (thioredoxin) activity"/>
    <property type="evidence" value="ECO:0007669"/>
    <property type="project" value="UniProtKB-EC"/>
</dbReference>
<accession>A0A4Q0T2W2</accession>
<comment type="cofactor">
    <cofactor evidence="4">
        <name>[4Fe-4S] cluster</name>
        <dbReference type="ChEBI" id="CHEBI:49883"/>
    </cofactor>
    <text evidence="4">Binds 1 [4Fe-4S] cluster per subunit.</text>
</comment>
<dbReference type="GO" id="GO:0005737">
    <property type="term" value="C:cytoplasm"/>
    <property type="evidence" value="ECO:0007669"/>
    <property type="project" value="UniProtKB-SubCell"/>
</dbReference>
<comment type="function">
    <text evidence="4">Catalyzes the formation of sulfite from adenosine 5'-phosphosulfate (APS) using thioredoxin as an electron donor.</text>
</comment>
<dbReference type="Gene3D" id="3.40.50.620">
    <property type="entry name" value="HUPs"/>
    <property type="match status" value="1"/>
</dbReference>
<evidence type="ECO:0000256" key="3">
    <source>
        <dbReference type="ARBA" id="ARBA00024327"/>
    </source>
</evidence>
<reference evidence="6 7" key="1">
    <citation type="submission" date="2018-11" db="EMBL/GenBank/DDBJ databases">
        <authorList>
            <person name="Mardanov A.V."/>
            <person name="Ravin N.V."/>
            <person name="Dedysh S.N."/>
        </authorList>
    </citation>
    <scope>NUCLEOTIDE SEQUENCE [LARGE SCALE GENOMIC DNA]</scope>
    <source>
        <strain evidence="6 7">AF10</strain>
    </source>
</reference>
<dbReference type="InterPro" id="IPR004511">
    <property type="entry name" value="PAPS/APS_Rdtase"/>
</dbReference>
<feature type="binding site" evidence="4">
    <location>
        <position position="117"/>
    </location>
    <ligand>
        <name>[4Fe-4S] cluster</name>
        <dbReference type="ChEBI" id="CHEBI:49883"/>
    </ligand>
</feature>
<dbReference type="GO" id="GO:0046872">
    <property type="term" value="F:metal ion binding"/>
    <property type="evidence" value="ECO:0007669"/>
    <property type="project" value="UniProtKB-KW"/>
</dbReference>
<keyword evidence="4" id="KW-0479">Metal-binding</keyword>
<feature type="active site" description="Nucleophile; cysteine thiosulfonate intermediate" evidence="4">
    <location>
        <position position="228"/>
    </location>
</feature>
<keyword evidence="4" id="KW-0408">Iron</keyword>
<dbReference type="EC" id="1.8.4.10" evidence="4"/>
<dbReference type="PIRSF" id="PIRSF000857">
    <property type="entry name" value="PAPS_reductase"/>
    <property type="match status" value="1"/>
</dbReference>
<dbReference type="HAMAP" id="MF_00063">
    <property type="entry name" value="CysH"/>
    <property type="match status" value="1"/>
</dbReference>
<dbReference type="RefSeq" id="WP_128911417.1">
    <property type="nucleotide sequence ID" value="NZ_RDSM01000001.1"/>
</dbReference>
<dbReference type="EMBL" id="RDSM01000001">
    <property type="protein sequence ID" value="RXH57212.1"/>
    <property type="molecule type" value="Genomic_DNA"/>
</dbReference>
<dbReference type="PANTHER" id="PTHR46509">
    <property type="entry name" value="PHOSPHOADENOSINE PHOSPHOSULFATE REDUCTASE"/>
    <property type="match status" value="1"/>
</dbReference>
<evidence type="ECO:0000259" key="5">
    <source>
        <dbReference type="Pfam" id="PF01507"/>
    </source>
</evidence>
<dbReference type="NCBIfam" id="NF002537">
    <property type="entry name" value="PRK02090.1"/>
    <property type="match status" value="1"/>
</dbReference>
<comment type="caution">
    <text evidence="6">The sequence shown here is derived from an EMBL/GenBank/DDBJ whole genome shotgun (WGS) entry which is preliminary data.</text>
</comment>
<feature type="binding site" evidence="4">
    <location>
        <position position="118"/>
    </location>
    <ligand>
        <name>[4Fe-4S] cluster</name>
        <dbReference type="ChEBI" id="CHEBI:49883"/>
    </ligand>
</feature>
<reference evidence="7" key="2">
    <citation type="submission" date="2019-02" db="EMBL/GenBank/DDBJ databases">
        <title>Granulicella sibirica sp. nov., a psychrotolerant acidobacterium isolated from an organic soil layer in forested tundra, West Siberia.</title>
        <authorList>
            <person name="Oshkin I.Y."/>
            <person name="Kulichevskaya I.S."/>
            <person name="Rijpstra W.I.C."/>
            <person name="Sinninghe Damste J.S."/>
            <person name="Rakitin A.L."/>
            <person name="Ravin N.V."/>
            <person name="Dedysh S.N."/>
        </authorList>
    </citation>
    <scope>NUCLEOTIDE SEQUENCE [LARGE SCALE GENOMIC DNA]</scope>
    <source>
        <strain evidence="7">AF10</strain>
    </source>
</reference>
<dbReference type="InterPro" id="IPR002500">
    <property type="entry name" value="PAPS_reduct_dom"/>
</dbReference>
<dbReference type="GO" id="GO:0051539">
    <property type="term" value="F:4 iron, 4 sulfur cluster binding"/>
    <property type="evidence" value="ECO:0007669"/>
    <property type="project" value="UniProtKB-UniRule"/>
</dbReference>
<organism evidence="6 7">
    <name type="scientific">Granulicella sibirica</name>
    <dbReference type="NCBI Taxonomy" id="2479048"/>
    <lineage>
        <taxon>Bacteria</taxon>
        <taxon>Pseudomonadati</taxon>
        <taxon>Acidobacteriota</taxon>
        <taxon>Terriglobia</taxon>
        <taxon>Terriglobales</taxon>
        <taxon>Acidobacteriaceae</taxon>
        <taxon>Granulicella</taxon>
    </lineage>
</organism>
<dbReference type="PANTHER" id="PTHR46509:SF1">
    <property type="entry name" value="PHOSPHOADENOSINE PHOSPHOSULFATE REDUCTASE"/>
    <property type="match status" value="1"/>
</dbReference>
<feature type="domain" description="Phosphoadenosine phosphosulphate reductase" evidence="5">
    <location>
        <begin position="38"/>
        <end position="208"/>
    </location>
</feature>
<evidence type="ECO:0000313" key="7">
    <source>
        <dbReference type="Proteomes" id="UP000289437"/>
    </source>
</evidence>
<dbReference type="NCBIfam" id="TIGR00434">
    <property type="entry name" value="cysH"/>
    <property type="match status" value="1"/>
</dbReference>
<dbReference type="Pfam" id="PF01507">
    <property type="entry name" value="PAPS_reduct"/>
    <property type="match status" value="1"/>
</dbReference>
<comment type="pathway">
    <text evidence="3 4">Sulfur metabolism; hydrogen sulfide biosynthesis; sulfite from sulfate.</text>
</comment>
<dbReference type="GO" id="GO:0019379">
    <property type="term" value="P:sulfate assimilation, phosphoadenylyl sulfate reduction by phosphoadenylyl-sulfate reductase (thioredoxin)"/>
    <property type="evidence" value="ECO:0007669"/>
    <property type="project" value="UniProtKB-UniRule"/>
</dbReference>
<proteinExistence type="inferred from homology"/>
<evidence type="ECO:0000256" key="4">
    <source>
        <dbReference type="HAMAP-Rule" id="MF_00063"/>
    </source>
</evidence>
<dbReference type="GO" id="GO:0004604">
    <property type="term" value="F:phosphoadenylyl-sulfate reductase (thioredoxin) activity"/>
    <property type="evidence" value="ECO:0007669"/>
    <property type="project" value="UniProtKB-UniRule"/>
</dbReference>
<dbReference type="InterPro" id="IPR014729">
    <property type="entry name" value="Rossmann-like_a/b/a_fold"/>
</dbReference>
<evidence type="ECO:0000256" key="1">
    <source>
        <dbReference type="ARBA" id="ARBA00009732"/>
    </source>
</evidence>
<keyword evidence="4" id="KW-0411">Iron-sulfur</keyword>